<sequence length="53" mass="5921">MNTDKRAISLATDATGHDMNCRPNANTYGTLRERPYTIHILFFSSIYSTGLAL</sequence>
<accession>A0A926VJK6</accession>
<dbReference type="EMBL" id="JACJPW010000062">
    <property type="protein sequence ID" value="MBD2183689.1"/>
    <property type="molecule type" value="Genomic_DNA"/>
</dbReference>
<dbReference type="RefSeq" id="WP_190468567.1">
    <property type="nucleotide sequence ID" value="NZ_JACJPW010000062.1"/>
</dbReference>
<dbReference type="Proteomes" id="UP000641646">
    <property type="component" value="Unassembled WGS sequence"/>
</dbReference>
<reference evidence="1" key="2">
    <citation type="submission" date="2020-08" db="EMBL/GenBank/DDBJ databases">
        <authorList>
            <person name="Chen M."/>
            <person name="Teng W."/>
            <person name="Zhao L."/>
            <person name="Hu C."/>
            <person name="Zhou Y."/>
            <person name="Han B."/>
            <person name="Song L."/>
            <person name="Shu W."/>
        </authorList>
    </citation>
    <scope>NUCLEOTIDE SEQUENCE</scope>
    <source>
        <strain evidence="1">FACHB-1375</strain>
    </source>
</reference>
<proteinExistence type="predicted"/>
<name>A0A926VJK6_9CYAN</name>
<evidence type="ECO:0000313" key="1">
    <source>
        <dbReference type="EMBL" id="MBD2183689.1"/>
    </source>
</evidence>
<evidence type="ECO:0000313" key="2">
    <source>
        <dbReference type="Proteomes" id="UP000641646"/>
    </source>
</evidence>
<keyword evidence="2" id="KW-1185">Reference proteome</keyword>
<gene>
    <name evidence="1" type="ORF">H6G03_21940</name>
</gene>
<protein>
    <submittedName>
        <fullName evidence="1">Uncharacterized protein</fullName>
    </submittedName>
</protein>
<dbReference type="AlphaFoldDB" id="A0A926VJK6"/>
<comment type="caution">
    <text evidence="1">The sequence shown here is derived from an EMBL/GenBank/DDBJ whole genome shotgun (WGS) entry which is preliminary data.</text>
</comment>
<organism evidence="1 2">
    <name type="scientific">Aerosakkonema funiforme FACHB-1375</name>
    <dbReference type="NCBI Taxonomy" id="2949571"/>
    <lineage>
        <taxon>Bacteria</taxon>
        <taxon>Bacillati</taxon>
        <taxon>Cyanobacteriota</taxon>
        <taxon>Cyanophyceae</taxon>
        <taxon>Oscillatoriophycideae</taxon>
        <taxon>Aerosakkonematales</taxon>
        <taxon>Aerosakkonemataceae</taxon>
        <taxon>Aerosakkonema</taxon>
    </lineage>
</organism>
<reference evidence="1" key="1">
    <citation type="journal article" date="2015" name="ISME J.">
        <title>Draft Genome Sequence of Streptomyces incarnatus NRRL8089, which Produces the Nucleoside Antibiotic Sinefungin.</title>
        <authorList>
            <person name="Oshima K."/>
            <person name="Hattori M."/>
            <person name="Shimizu H."/>
            <person name="Fukuda K."/>
            <person name="Nemoto M."/>
            <person name="Inagaki K."/>
            <person name="Tamura T."/>
        </authorList>
    </citation>
    <scope>NUCLEOTIDE SEQUENCE</scope>
    <source>
        <strain evidence="1">FACHB-1375</strain>
    </source>
</reference>